<evidence type="ECO:0000256" key="4">
    <source>
        <dbReference type="ARBA" id="ARBA00013122"/>
    </source>
</evidence>
<proteinExistence type="inferred from homology"/>
<dbReference type="AlphaFoldDB" id="A0A1W5D5G1"/>
<feature type="transmembrane region" description="Helical" evidence="14">
    <location>
        <begin position="107"/>
        <end position="125"/>
    </location>
</feature>
<comment type="catalytic activity">
    <reaction evidence="13 14">
        <text>a very-long-chain (3R)-3-hydroxyacyl-CoA = a very-long-chain (2E)-enoyl-CoA + H2O</text>
        <dbReference type="Rhea" id="RHEA:45812"/>
        <dbReference type="ChEBI" id="CHEBI:15377"/>
        <dbReference type="ChEBI" id="CHEBI:83728"/>
        <dbReference type="ChEBI" id="CHEBI:85440"/>
        <dbReference type="EC" id="4.2.1.134"/>
    </reaction>
</comment>
<comment type="similarity">
    <text evidence="3 14">Belongs to the very long-chain fatty acids dehydratase HACD family.</text>
</comment>
<evidence type="ECO:0000256" key="1">
    <source>
        <dbReference type="ARBA" id="ARBA00004141"/>
    </source>
</evidence>
<dbReference type="EMBL" id="FWEW01002370">
    <property type="protein sequence ID" value="SLM38295.1"/>
    <property type="molecule type" value="Genomic_DNA"/>
</dbReference>
<keyword evidence="5 14" id="KW-0444">Lipid biosynthesis</keyword>
<evidence type="ECO:0000256" key="11">
    <source>
        <dbReference type="ARBA" id="ARBA00023160"/>
    </source>
</evidence>
<keyword evidence="7 14" id="KW-0276">Fatty acid metabolism</keyword>
<organism evidence="16 17">
    <name type="scientific">Lasallia pustulata</name>
    <dbReference type="NCBI Taxonomy" id="136370"/>
    <lineage>
        <taxon>Eukaryota</taxon>
        <taxon>Fungi</taxon>
        <taxon>Dikarya</taxon>
        <taxon>Ascomycota</taxon>
        <taxon>Pezizomycotina</taxon>
        <taxon>Lecanoromycetes</taxon>
        <taxon>OSLEUM clade</taxon>
        <taxon>Umbilicariomycetidae</taxon>
        <taxon>Umbilicariales</taxon>
        <taxon>Umbilicariaceae</taxon>
        <taxon>Lasallia</taxon>
    </lineage>
</organism>
<evidence type="ECO:0000256" key="9">
    <source>
        <dbReference type="ARBA" id="ARBA00023098"/>
    </source>
</evidence>
<evidence type="ECO:0000313" key="16">
    <source>
        <dbReference type="EMBL" id="SLM38295.1"/>
    </source>
</evidence>
<comment type="caution">
    <text evidence="14">Lacks conserved residue(s) required for the propagation of feature annotation.</text>
</comment>
<sequence length="214" mass="24209">MNRAPASHRQLQTQYLILYNLVCAILWVAVLGRVLLLVPLVGFENVYGGVGNFVKWTQTLAVLEVVHSALGLVRSPLSTTVMQVSSRLGLVWLIVNAYPAHTAPSPFYITMLLAWSITEVIRYSYFVLNLRGYVPGFVTWLRYNTFYVLYPVGILSEMVMVLKTVGPAGREWGQGAQWALWGALAAYVPGSYILYTHMITQRRKIMRGKQPERR</sequence>
<evidence type="ECO:0000256" key="7">
    <source>
        <dbReference type="ARBA" id="ARBA00022832"/>
    </source>
</evidence>
<dbReference type="GO" id="GO:0102158">
    <property type="term" value="F:very-long-chain (3R)-3-hydroxyacyl-CoA dehydratase activity"/>
    <property type="evidence" value="ECO:0007669"/>
    <property type="project" value="UniProtKB-EC"/>
</dbReference>
<dbReference type="EMBL" id="VXIT01000013">
    <property type="protein sequence ID" value="KAA6408507.1"/>
    <property type="molecule type" value="Genomic_DNA"/>
</dbReference>
<dbReference type="OrthoDB" id="46988at2759"/>
<evidence type="ECO:0000256" key="10">
    <source>
        <dbReference type="ARBA" id="ARBA00023136"/>
    </source>
</evidence>
<evidence type="ECO:0000256" key="6">
    <source>
        <dbReference type="ARBA" id="ARBA00022692"/>
    </source>
</evidence>
<keyword evidence="6 14" id="KW-0812">Transmembrane</keyword>
<accession>A0A1W5D5G1</accession>
<evidence type="ECO:0000313" key="18">
    <source>
        <dbReference type="Proteomes" id="UP000324767"/>
    </source>
</evidence>
<comment type="pathway">
    <text evidence="2 14">Lipid metabolism; fatty acid biosynthesis.</text>
</comment>
<reference evidence="15 18" key="3">
    <citation type="submission" date="2019-09" db="EMBL/GenBank/DDBJ databases">
        <title>The hologenome of the rock-dwelling lichen Lasallia pustulata.</title>
        <authorList>
            <person name="Greshake Tzovaras B."/>
            <person name="Segers F."/>
            <person name="Bicker A."/>
            <person name="Dal Grande F."/>
            <person name="Otte J."/>
            <person name="Hankeln T."/>
            <person name="Schmitt I."/>
            <person name="Ebersberger I."/>
        </authorList>
    </citation>
    <scope>NUCLEOTIDE SEQUENCE [LARGE SCALE GENOMIC DNA]</scope>
    <source>
        <strain evidence="15">A1-1</strain>
    </source>
</reference>
<name>A0A1W5D5G1_9LECA</name>
<dbReference type="GO" id="GO:0030497">
    <property type="term" value="P:fatty acid elongation"/>
    <property type="evidence" value="ECO:0007669"/>
    <property type="project" value="TreeGrafter"/>
</dbReference>
<keyword evidence="9 14" id="KW-0443">Lipid metabolism</keyword>
<feature type="transmembrane region" description="Helical" evidence="14">
    <location>
        <begin position="146"/>
        <end position="166"/>
    </location>
</feature>
<dbReference type="InterPro" id="IPR007482">
    <property type="entry name" value="Tyr_Pase-like_PTPLA"/>
</dbReference>
<dbReference type="GO" id="GO:0042761">
    <property type="term" value="P:very long-chain fatty acid biosynthetic process"/>
    <property type="evidence" value="ECO:0007669"/>
    <property type="project" value="TreeGrafter"/>
</dbReference>
<keyword evidence="12 14" id="KW-0456">Lyase</keyword>
<evidence type="ECO:0000256" key="2">
    <source>
        <dbReference type="ARBA" id="ARBA00005194"/>
    </source>
</evidence>
<dbReference type="PANTHER" id="PTHR11035:SF3">
    <property type="entry name" value="VERY-LONG-CHAIN (3R)-3-HYDROXYACYL-COA DEHYDRATASE"/>
    <property type="match status" value="1"/>
</dbReference>
<evidence type="ECO:0000256" key="12">
    <source>
        <dbReference type="ARBA" id="ARBA00023239"/>
    </source>
</evidence>
<comment type="subcellular location">
    <subcellularLocation>
        <location evidence="14">Endoplasmic reticulum membrane</location>
        <topology evidence="14">Multi-pass membrane protein</topology>
    </subcellularLocation>
    <subcellularLocation>
        <location evidence="1">Membrane</location>
        <topology evidence="1">Multi-pass membrane protein</topology>
    </subcellularLocation>
</comment>
<gene>
    <name evidence="15" type="ORF">FRX48_07589</name>
</gene>
<keyword evidence="8 14" id="KW-1133">Transmembrane helix</keyword>
<dbReference type="UniPathway" id="UPA00094"/>
<dbReference type="GO" id="GO:0005789">
    <property type="term" value="C:endoplasmic reticulum membrane"/>
    <property type="evidence" value="ECO:0007669"/>
    <property type="project" value="UniProtKB-SubCell"/>
</dbReference>
<keyword evidence="11 14" id="KW-0275">Fatty acid biosynthesis</keyword>
<dbReference type="PANTHER" id="PTHR11035">
    <property type="entry name" value="VERY-LONG-CHAIN (3R)-3-HYDROXYACYL-COA DEHYDRATASE"/>
    <property type="match status" value="1"/>
</dbReference>
<evidence type="ECO:0000256" key="8">
    <source>
        <dbReference type="ARBA" id="ARBA00022989"/>
    </source>
</evidence>
<evidence type="ECO:0000256" key="13">
    <source>
        <dbReference type="ARBA" id="ARBA00036671"/>
    </source>
</evidence>
<feature type="transmembrane region" description="Helical" evidence="14">
    <location>
        <begin position="16"/>
        <end position="41"/>
    </location>
</feature>
<dbReference type="Proteomes" id="UP000192927">
    <property type="component" value="Unassembled WGS sequence"/>
</dbReference>
<reference evidence="16" key="1">
    <citation type="submission" date="2017-03" db="EMBL/GenBank/DDBJ databases">
        <authorList>
            <person name="Afonso C.L."/>
            <person name="Miller P.J."/>
            <person name="Scott M.A."/>
            <person name="Spackman E."/>
            <person name="Goraichik I."/>
            <person name="Dimitrov K.M."/>
            <person name="Suarez D.L."/>
            <person name="Swayne D.E."/>
        </authorList>
    </citation>
    <scope>NUCLEOTIDE SEQUENCE [LARGE SCALE GENOMIC DNA]</scope>
</reference>
<evidence type="ECO:0000256" key="3">
    <source>
        <dbReference type="ARBA" id="ARBA00007811"/>
    </source>
</evidence>
<dbReference type="GO" id="GO:0030148">
    <property type="term" value="P:sphingolipid biosynthetic process"/>
    <property type="evidence" value="ECO:0007669"/>
    <property type="project" value="TreeGrafter"/>
</dbReference>
<keyword evidence="14" id="KW-0256">Endoplasmic reticulum</keyword>
<feature type="transmembrane region" description="Helical" evidence="14">
    <location>
        <begin position="178"/>
        <end position="199"/>
    </location>
</feature>
<evidence type="ECO:0000256" key="14">
    <source>
        <dbReference type="RuleBase" id="RU363109"/>
    </source>
</evidence>
<reference evidence="17" key="2">
    <citation type="submission" date="2017-03" db="EMBL/GenBank/DDBJ databases">
        <authorList>
            <person name="Sharma R."/>
            <person name="Thines M."/>
        </authorList>
    </citation>
    <scope>NUCLEOTIDE SEQUENCE [LARGE SCALE GENOMIC DNA]</scope>
</reference>
<evidence type="ECO:0000256" key="5">
    <source>
        <dbReference type="ARBA" id="ARBA00022516"/>
    </source>
</evidence>
<dbReference type="EC" id="4.2.1.134" evidence="4 14"/>
<dbReference type="Proteomes" id="UP000324767">
    <property type="component" value="Unassembled WGS sequence"/>
</dbReference>
<evidence type="ECO:0000313" key="17">
    <source>
        <dbReference type="Proteomes" id="UP000192927"/>
    </source>
</evidence>
<evidence type="ECO:0000313" key="15">
    <source>
        <dbReference type="EMBL" id="KAA6408507.1"/>
    </source>
</evidence>
<dbReference type="Pfam" id="PF04387">
    <property type="entry name" value="PTPLA"/>
    <property type="match status" value="1"/>
</dbReference>
<comment type="function">
    <text evidence="14">Catalyzes the third of the four reactions of the long-chain fatty acids elongation cycle. This endoplasmic reticulum-bound enzymatic process, allows the addition of two carbons to the chain of long- and very long-chain fatty acids/VLCFAs per cycle. This enzyme catalyzes the dehydration of the 3-hydroxyacyl-CoA intermediate into trans-2,3-enoyl-CoA, within each cycle of fatty acid elongation. Thereby, it participates to the production of VLCFAs of different chain lengths that are involved in multiple biological processes as precursors of membrane lipids and lipid mediators.</text>
</comment>
<keyword evidence="17" id="KW-1185">Reference proteome</keyword>
<protein>
    <recommendedName>
        <fullName evidence="4 14">Very-long-chain (3R)-3-hydroxyacyl-CoA dehydratase</fullName>
        <ecNumber evidence="4 14">4.2.1.134</ecNumber>
    </recommendedName>
</protein>
<keyword evidence="10 14" id="KW-0472">Membrane</keyword>